<comment type="caution">
    <text evidence="1">The sequence shown here is derived from an EMBL/GenBank/DDBJ whole genome shotgun (WGS) entry which is preliminary data.</text>
</comment>
<dbReference type="EMBL" id="JAKFHA010000022">
    <property type="protein sequence ID" value="MCF2531212.1"/>
    <property type="molecule type" value="Genomic_DNA"/>
</dbReference>
<organism evidence="1 2">
    <name type="scientific">Yinghuangia soli</name>
    <dbReference type="NCBI Taxonomy" id="2908204"/>
    <lineage>
        <taxon>Bacteria</taxon>
        <taxon>Bacillati</taxon>
        <taxon>Actinomycetota</taxon>
        <taxon>Actinomycetes</taxon>
        <taxon>Kitasatosporales</taxon>
        <taxon>Streptomycetaceae</taxon>
        <taxon>Yinghuangia</taxon>
    </lineage>
</organism>
<sequence length="77" mass="8114">MSARSAHVDPVRSYLPPKAEAESMAELRGDCARIDVSWTTPHTTRPLPAEPFSLTAPAVEVPARGAALVAGLAEFGD</sequence>
<dbReference type="Proteomes" id="UP001165378">
    <property type="component" value="Unassembled WGS sequence"/>
</dbReference>
<dbReference type="RefSeq" id="WP_235055880.1">
    <property type="nucleotide sequence ID" value="NZ_JAKFHA010000022.1"/>
</dbReference>
<proteinExistence type="predicted"/>
<dbReference type="AlphaFoldDB" id="A0AA41U4V6"/>
<gene>
    <name evidence="1" type="ORF">LZ495_28890</name>
</gene>
<evidence type="ECO:0000313" key="1">
    <source>
        <dbReference type="EMBL" id="MCF2531212.1"/>
    </source>
</evidence>
<protein>
    <submittedName>
        <fullName evidence="1">Uncharacterized protein</fullName>
    </submittedName>
</protein>
<reference evidence="1" key="1">
    <citation type="submission" date="2022-01" db="EMBL/GenBank/DDBJ databases">
        <title>Genome-Based Taxonomic Classification of the Phylum Actinobacteria.</title>
        <authorList>
            <person name="Gao Y."/>
        </authorList>
    </citation>
    <scope>NUCLEOTIDE SEQUENCE</scope>
    <source>
        <strain evidence="1">KLBMP 8922</strain>
    </source>
</reference>
<evidence type="ECO:0000313" key="2">
    <source>
        <dbReference type="Proteomes" id="UP001165378"/>
    </source>
</evidence>
<keyword evidence="2" id="KW-1185">Reference proteome</keyword>
<accession>A0AA41U4V6</accession>
<name>A0AA41U4V6_9ACTN</name>